<keyword evidence="11" id="KW-1185">Reference proteome</keyword>
<dbReference type="Gene3D" id="6.10.250.690">
    <property type="match status" value="1"/>
</dbReference>
<reference evidence="10 11" key="1">
    <citation type="submission" date="2015-02" db="EMBL/GenBank/DDBJ databases">
        <title>Complete genome sequence of Kangiella geojedonensis strain YCS-5T.</title>
        <authorList>
            <person name="Kim K.M."/>
        </authorList>
    </citation>
    <scope>NUCLEOTIDE SEQUENCE [LARGE SCALE GENOMIC DNA]</scope>
    <source>
        <strain evidence="10 11">YCS-5</strain>
    </source>
</reference>
<evidence type="ECO:0000313" key="11">
    <source>
        <dbReference type="Proteomes" id="UP000034071"/>
    </source>
</evidence>
<feature type="DNA-binding region" description="OmpR/PhoB-type" evidence="7">
    <location>
        <begin position="128"/>
        <end position="225"/>
    </location>
</feature>
<name>A0A0F6TPF3_9GAMM</name>
<dbReference type="SMART" id="SM00862">
    <property type="entry name" value="Trans_reg_C"/>
    <property type="match status" value="1"/>
</dbReference>
<dbReference type="PROSITE" id="PS51755">
    <property type="entry name" value="OMPR_PHOB"/>
    <property type="match status" value="1"/>
</dbReference>
<dbReference type="SUPFAM" id="SSF52172">
    <property type="entry name" value="CheY-like"/>
    <property type="match status" value="1"/>
</dbReference>
<evidence type="ECO:0000259" key="8">
    <source>
        <dbReference type="PROSITE" id="PS50110"/>
    </source>
</evidence>
<dbReference type="Gene3D" id="3.40.50.2300">
    <property type="match status" value="1"/>
</dbReference>
<evidence type="ECO:0000256" key="7">
    <source>
        <dbReference type="PROSITE-ProRule" id="PRU01091"/>
    </source>
</evidence>
<dbReference type="CDD" id="cd00383">
    <property type="entry name" value="trans_reg_C"/>
    <property type="match status" value="1"/>
</dbReference>
<dbReference type="KEGG" id="kge:TQ33_0211"/>
<dbReference type="InterPro" id="IPR016032">
    <property type="entry name" value="Sig_transdc_resp-reg_C-effctor"/>
</dbReference>
<dbReference type="HOGENOM" id="CLU_000445_30_1_6"/>
<dbReference type="SUPFAM" id="SSF46894">
    <property type="entry name" value="C-terminal effector domain of the bipartite response regulators"/>
    <property type="match status" value="1"/>
</dbReference>
<dbReference type="PATRIC" id="fig|914150.5.peg.215"/>
<dbReference type="RefSeq" id="WP_046560418.1">
    <property type="nucleotide sequence ID" value="NZ_CP010975.1"/>
</dbReference>
<dbReference type="STRING" id="914150.TQ33_0211"/>
<dbReference type="InterPro" id="IPR001867">
    <property type="entry name" value="OmpR/PhoB-type_DNA-bd"/>
</dbReference>
<dbReference type="GO" id="GO:0006355">
    <property type="term" value="P:regulation of DNA-templated transcription"/>
    <property type="evidence" value="ECO:0007669"/>
    <property type="project" value="InterPro"/>
</dbReference>
<gene>
    <name evidence="10" type="ORF">TQ33_0211</name>
</gene>
<evidence type="ECO:0000259" key="9">
    <source>
        <dbReference type="PROSITE" id="PS51755"/>
    </source>
</evidence>
<evidence type="ECO:0000256" key="3">
    <source>
        <dbReference type="ARBA" id="ARBA00023015"/>
    </source>
</evidence>
<evidence type="ECO:0000313" key="10">
    <source>
        <dbReference type="EMBL" id="AKE51202.1"/>
    </source>
</evidence>
<dbReference type="EMBL" id="CP010975">
    <property type="protein sequence ID" value="AKE51202.1"/>
    <property type="molecule type" value="Genomic_DNA"/>
</dbReference>
<evidence type="ECO:0000256" key="5">
    <source>
        <dbReference type="ARBA" id="ARBA00023163"/>
    </source>
</evidence>
<evidence type="ECO:0000256" key="2">
    <source>
        <dbReference type="ARBA" id="ARBA00023012"/>
    </source>
</evidence>
<dbReference type="GO" id="GO:0005829">
    <property type="term" value="C:cytosol"/>
    <property type="evidence" value="ECO:0007669"/>
    <property type="project" value="TreeGrafter"/>
</dbReference>
<dbReference type="InterPro" id="IPR039420">
    <property type="entry name" value="WalR-like"/>
</dbReference>
<dbReference type="Gene3D" id="1.10.10.10">
    <property type="entry name" value="Winged helix-like DNA-binding domain superfamily/Winged helix DNA-binding domain"/>
    <property type="match status" value="1"/>
</dbReference>
<dbReference type="OrthoDB" id="9802426at2"/>
<dbReference type="GO" id="GO:0000156">
    <property type="term" value="F:phosphorelay response regulator activity"/>
    <property type="evidence" value="ECO:0007669"/>
    <property type="project" value="TreeGrafter"/>
</dbReference>
<dbReference type="Proteomes" id="UP000034071">
    <property type="component" value="Chromosome"/>
</dbReference>
<organism evidence="10 11">
    <name type="scientific">Kangiella geojedonensis</name>
    <dbReference type="NCBI Taxonomy" id="914150"/>
    <lineage>
        <taxon>Bacteria</taxon>
        <taxon>Pseudomonadati</taxon>
        <taxon>Pseudomonadota</taxon>
        <taxon>Gammaproteobacteria</taxon>
        <taxon>Kangiellales</taxon>
        <taxon>Kangiellaceae</taxon>
        <taxon>Kangiella</taxon>
    </lineage>
</organism>
<proteinExistence type="predicted"/>
<feature type="domain" description="Response regulatory" evidence="8">
    <location>
        <begin position="4"/>
        <end position="119"/>
    </location>
</feature>
<keyword evidence="4 7" id="KW-0238">DNA-binding</keyword>
<dbReference type="FunFam" id="3.40.50.2300:FF:000001">
    <property type="entry name" value="DNA-binding response regulator PhoB"/>
    <property type="match status" value="1"/>
</dbReference>
<dbReference type="Pfam" id="PF00072">
    <property type="entry name" value="Response_reg"/>
    <property type="match status" value="1"/>
</dbReference>
<keyword evidence="1 6" id="KW-0597">Phosphoprotein</keyword>
<dbReference type="PANTHER" id="PTHR48111">
    <property type="entry name" value="REGULATOR OF RPOS"/>
    <property type="match status" value="1"/>
</dbReference>
<dbReference type="FunFam" id="1.10.10.10:FF:000058">
    <property type="entry name" value="DNA-binding response OmpR family regulator"/>
    <property type="match status" value="1"/>
</dbReference>
<feature type="modified residue" description="4-aspartylphosphate" evidence="6">
    <location>
        <position position="53"/>
    </location>
</feature>
<accession>A0A0F6TPF3</accession>
<dbReference type="PANTHER" id="PTHR48111:SF22">
    <property type="entry name" value="REGULATOR OF RPOS"/>
    <property type="match status" value="1"/>
</dbReference>
<dbReference type="GO" id="GO:0000976">
    <property type="term" value="F:transcription cis-regulatory region binding"/>
    <property type="evidence" value="ECO:0007669"/>
    <property type="project" value="TreeGrafter"/>
</dbReference>
<keyword evidence="3" id="KW-0805">Transcription regulation</keyword>
<evidence type="ECO:0000256" key="4">
    <source>
        <dbReference type="ARBA" id="ARBA00023125"/>
    </source>
</evidence>
<dbReference type="CDD" id="cd19935">
    <property type="entry name" value="REC_OmpR_CusR-like"/>
    <property type="match status" value="1"/>
</dbReference>
<dbReference type="SMART" id="SM00448">
    <property type="entry name" value="REC"/>
    <property type="match status" value="1"/>
</dbReference>
<dbReference type="PROSITE" id="PS50110">
    <property type="entry name" value="RESPONSE_REGULATORY"/>
    <property type="match status" value="1"/>
</dbReference>
<keyword evidence="5" id="KW-0804">Transcription</keyword>
<keyword evidence="2" id="KW-0902">Two-component regulatory system</keyword>
<dbReference type="InterPro" id="IPR011006">
    <property type="entry name" value="CheY-like_superfamily"/>
</dbReference>
<dbReference type="InterPro" id="IPR001789">
    <property type="entry name" value="Sig_transdc_resp-reg_receiver"/>
</dbReference>
<dbReference type="GO" id="GO:0032993">
    <property type="term" value="C:protein-DNA complex"/>
    <property type="evidence" value="ECO:0007669"/>
    <property type="project" value="TreeGrafter"/>
</dbReference>
<dbReference type="InterPro" id="IPR036388">
    <property type="entry name" value="WH-like_DNA-bd_sf"/>
</dbReference>
<protein>
    <submittedName>
        <fullName evidence="10">Winged helix family two component transcriptional regulator</fullName>
    </submittedName>
</protein>
<evidence type="ECO:0000256" key="6">
    <source>
        <dbReference type="PROSITE-ProRule" id="PRU00169"/>
    </source>
</evidence>
<sequence>MAYSVLLVEDHAELAATTGEFLELCGYIVDYASDGPTGLSLALNNSYDALILDIMLPGLNGYEICRKVRQEAESDIPVLMLTARDQLSDKLEGFDTGADDYLIKPFDFEELDARLKSIIKRHKGDFSSKTLKIHDLELDPKTMKVTRANQELKLSPTGLQILKMLMRRSPELVSREEIERELWGDLVPDSDVLRSHLYNLRKVIDKPFDFALLETVPSLGLKIVPPKNGDDQA</sequence>
<dbReference type="AlphaFoldDB" id="A0A0F6TPF3"/>
<evidence type="ECO:0000256" key="1">
    <source>
        <dbReference type="ARBA" id="ARBA00022553"/>
    </source>
</evidence>
<dbReference type="Pfam" id="PF00486">
    <property type="entry name" value="Trans_reg_C"/>
    <property type="match status" value="1"/>
</dbReference>
<feature type="domain" description="OmpR/PhoB-type" evidence="9">
    <location>
        <begin position="128"/>
        <end position="225"/>
    </location>
</feature>